<dbReference type="EMBL" id="CAXAMN010010036">
    <property type="protein sequence ID" value="CAK9030648.1"/>
    <property type="molecule type" value="Genomic_DNA"/>
</dbReference>
<sequence length="769" mass="85512">MVPEIIRRVGWTAAPVGILTTMEPDELGLNGFPRQRVACRILAMNSAAASVAAAELAKEIPEMAFSELMPREEGSVAFLAHEDYCNVLLKASGKNGVFYKHRKSSADEDNELLLLWLPPEYSLEESLQLAKDDSVFGVVQKSSAVEGRFALRFADLTTLENFATTHSIQSNALFGRWKFAGTLVSLGIAGALTFLHSQDWVNPDVLYVTEGHFVFIAEKIGRRDPVYFNHAGFARQIKWKALNSKAKLLAKEYNKNRATASSEFRAPSRSIQQLENRRLFLERSVKVPPKAAAKATGYMNPCFRIPSHSLFNSKMYRVNGHGQTGPQRNAVVLRVPKVAHHDIIASVTWSKVDCCVAICPRDALPTVIAAVGYTSRACGVLVVQSPDELHLKGYPRSKVKCTYSVCAEGAERRHIQVERFLVQLGFADQVRMSPAGEELVVGITMTKMQAKCSGHRGWQEGSAPAGMLASWLDKVIPSVAYAEIQARMDSAFTFMCHSDFCDTVLRASGTEGIFTKVHQRHSSEPEAGHELLWLDPEISLNDALLVAENAGALGVVEKGNKGRLALRFRSVEDLTTFAKSNKYDFDASLQRWKVTGVPLQAGVQGLSQMLCSLGWKVAEIPLAFGIWDSPLRVAVEAMVVVDLTLVHGHKLNKPFCKKWQRPHQRKFPFSLIPPKAPHEPRKPRSARMMATRGRPPLPSDDWFERASRFHFPYYFACISRTGRNKKMHALHGNHGDEDVVEFSLCNVAGLQKNGRVEYLSSLTSHFLAW</sequence>
<feature type="region of interest" description="Disordered" evidence="1">
    <location>
        <begin position="670"/>
        <end position="691"/>
    </location>
</feature>
<proteinExistence type="predicted"/>
<protein>
    <submittedName>
        <fullName evidence="2">Uncharacterized protein</fullName>
    </submittedName>
</protein>
<keyword evidence="3" id="KW-1185">Reference proteome</keyword>
<dbReference type="Proteomes" id="UP001642484">
    <property type="component" value="Unassembled WGS sequence"/>
</dbReference>
<evidence type="ECO:0000313" key="2">
    <source>
        <dbReference type="EMBL" id="CAK9030648.1"/>
    </source>
</evidence>
<evidence type="ECO:0000313" key="3">
    <source>
        <dbReference type="Proteomes" id="UP001642484"/>
    </source>
</evidence>
<gene>
    <name evidence="2" type="ORF">CCMP2556_LOCUS17957</name>
</gene>
<accession>A0ABP0KWM8</accession>
<evidence type="ECO:0000256" key="1">
    <source>
        <dbReference type="SAM" id="MobiDB-lite"/>
    </source>
</evidence>
<organism evidence="2 3">
    <name type="scientific">Durusdinium trenchii</name>
    <dbReference type="NCBI Taxonomy" id="1381693"/>
    <lineage>
        <taxon>Eukaryota</taxon>
        <taxon>Sar</taxon>
        <taxon>Alveolata</taxon>
        <taxon>Dinophyceae</taxon>
        <taxon>Suessiales</taxon>
        <taxon>Symbiodiniaceae</taxon>
        <taxon>Durusdinium</taxon>
    </lineage>
</organism>
<comment type="caution">
    <text evidence="2">The sequence shown here is derived from an EMBL/GenBank/DDBJ whole genome shotgun (WGS) entry which is preliminary data.</text>
</comment>
<reference evidence="2 3" key="1">
    <citation type="submission" date="2024-02" db="EMBL/GenBank/DDBJ databases">
        <authorList>
            <person name="Chen Y."/>
            <person name="Shah S."/>
            <person name="Dougan E. K."/>
            <person name="Thang M."/>
            <person name="Chan C."/>
        </authorList>
    </citation>
    <scope>NUCLEOTIDE SEQUENCE [LARGE SCALE GENOMIC DNA]</scope>
</reference>
<name>A0ABP0KWM8_9DINO</name>